<evidence type="ECO:0000256" key="1">
    <source>
        <dbReference type="ARBA" id="ARBA00009481"/>
    </source>
</evidence>
<feature type="domain" description="Glycosyltransferase subfamily 4-like N-terminal" evidence="5">
    <location>
        <begin position="19"/>
        <end position="206"/>
    </location>
</feature>
<gene>
    <name evidence="6" type="ORF">L6773_05220</name>
</gene>
<feature type="domain" description="Glycosyl transferase family 1" evidence="4">
    <location>
        <begin position="213"/>
        <end position="382"/>
    </location>
</feature>
<dbReference type="PANTHER" id="PTHR12526:SF640">
    <property type="entry name" value="COLANIC ACID BIOSYNTHESIS GLYCOSYLTRANSFERASE WCAL-RELATED"/>
    <property type="match status" value="1"/>
</dbReference>
<dbReference type="InterPro" id="IPR001296">
    <property type="entry name" value="Glyco_trans_1"/>
</dbReference>
<dbReference type="EMBL" id="JAKLWS010000004">
    <property type="protein sequence ID" value="MCG2587953.1"/>
    <property type="molecule type" value="Genomic_DNA"/>
</dbReference>
<dbReference type="GO" id="GO:0016757">
    <property type="term" value="F:glycosyltransferase activity"/>
    <property type="evidence" value="ECO:0007669"/>
    <property type="project" value="UniProtKB-KW"/>
</dbReference>
<dbReference type="PANTHER" id="PTHR12526">
    <property type="entry name" value="GLYCOSYLTRANSFERASE"/>
    <property type="match status" value="1"/>
</dbReference>
<evidence type="ECO:0000259" key="4">
    <source>
        <dbReference type="Pfam" id="PF00534"/>
    </source>
</evidence>
<keyword evidence="3 6" id="KW-0808">Transferase</keyword>
<comment type="similarity">
    <text evidence="1">Belongs to the glycosyltransferase group 1 family. Glycosyltransferase 4 subfamily.</text>
</comment>
<keyword evidence="7" id="KW-1185">Reference proteome</keyword>
<evidence type="ECO:0000313" key="7">
    <source>
        <dbReference type="Proteomes" id="UP001165366"/>
    </source>
</evidence>
<dbReference type="Proteomes" id="UP001165366">
    <property type="component" value="Unassembled WGS sequence"/>
</dbReference>
<dbReference type="EC" id="2.4.-.-" evidence="6"/>
<dbReference type="Pfam" id="PF13439">
    <property type="entry name" value="Glyco_transf_4"/>
    <property type="match status" value="1"/>
</dbReference>
<comment type="caution">
    <text evidence="6">The sequence shown here is derived from an EMBL/GenBank/DDBJ whole genome shotgun (WGS) entry which is preliminary data.</text>
</comment>
<evidence type="ECO:0000256" key="2">
    <source>
        <dbReference type="ARBA" id="ARBA00022676"/>
    </source>
</evidence>
<organism evidence="6 7">
    <name type="scientific">Rhodohalobacter sulfatireducens</name>
    <dbReference type="NCBI Taxonomy" id="2911366"/>
    <lineage>
        <taxon>Bacteria</taxon>
        <taxon>Pseudomonadati</taxon>
        <taxon>Balneolota</taxon>
        <taxon>Balneolia</taxon>
        <taxon>Balneolales</taxon>
        <taxon>Balneolaceae</taxon>
        <taxon>Rhodohalobacter</taxon>
    </lineage>
</organism>
<evidence type="ECO:0000256" key="3">
    <source>
        <dbReference type="ARBA" id="ARBA00022679"/>
    </source>
</evidence>
<keyword evidence="2 6" id="KW-0328">Glycosyltransferase</keyword>
<name>A0ABS9KAS3_9BACT</name>
<reference evidence="6" key="1">
    <citation type="submission" date="2022-01" db="EMBL/GenBank/DDBJ databases">
        <authorList>
            <person name="Wang Y."/>
        </authorList>
    </citation>
    <scope>NUCLEOTIDE SEQUENCE</scope>
    <source>
        <strain evidence="6">WB101</strain>
    </source>
</reference>
<evidence type="ECO:0000313" key="6">
    <source>
        <dbReference type="EMBL" id="MCG2587953.1"/>
    </source>
</evidence>
<protein>
    <submittedName>
        <fullName evidence="6">Glycosyltransferase</fullName>
        <ecNumber evidence="6">2.4.-.-</ecNumber>
    </submittedName>
</protein>
<dbReference type="SUPFAM" id="SSF53756">
    <property type="entry name" value="UDP-Glycosyltransferase/glycogen phosphorylase"/>
    <property type="match status" value="1"/>
</dbReference>
<accession>A0ABS9KAS3</accession>
<dbReference type="InterPro" id="IPR028098">
    <property type="entry name" value="Glyco_trans_4-like_N"/>
</dbReference>
<proteinExistence type="inferred from homology"/>
<dbReference type="Pfam" id="PF00534">
    <property type="entry name" value="Glycos_transf_1"/>
    <property type="match status" value="1"/>
</dbReference>
<reference evidence="6" key="2">
    <citation type="submission" date="2024-05" db="EMBL/GenBank/DDBJ databases">
        <title>Rhodohalobacter halophilus gen. nov., sp. nov., a moderately halophilic member of the family Balneolaceae.</title>
        <authorList>
            <person name="Xia J."/>
        </authorList>
    </citation>
    <scope>NUCLEOTIDE SEQUENCE</scope>
    <source>
        <strain evidence="6">WB101</strain>
    </source>
</reference>
<sequence>MKKQLKIAAIVTPFPALSETFILNRITGLIDRGHSVDIYASQPRETDEYVHQTVLDYNLHDKTSYETKPASTPLLEIYRRLQAPLSIIKYSGVFRFLKNYPGKKKIRNLTRFKEGKKYDLIHAFFGMNGNLAVQARKLGILDGPIAISFHGIDLSSEIKENPSIYGELFQKGDLFLPVCEYYKKRLIRLGCPVEKILVHPSAIDVKQFVPTDKNRSSTKVSIISIGRLVEKKGFIYSIEAVAEYINENPDKEITYTIIGEGSLKNELLNKVRAYNLISKIKIKASVNQEKIVSEVQASDILICPSVVAENGDEDTVPNVLKEAMACELPVIASRHGGIPELVQHKENGLLIPEKNIKAMKEALDQLVNSPSQRAEMGEKGRKFVENNYEIESRNDIISREYIKLAQKYSER</sequence>
<dbReference type="Gene3D" id="3.40.50.2000">
    <property type="entry name" value="Glycogen Phosphorylase B"/>
    <property type="match status" value="2"/>
</dbReference>
<evidence type="ECO:0000259" key="5">
    <source>
        <dbReference type="Pfam" id="PF13439"/>
    </source>
</evidence>